<accession>A0ABR3RB89</accession>
<keyword evidence="3" id="KW-0732">Signal</keyword>
<dbReference type="Proteomes" id="UP001521785">
    <property type="component" value="Unassembled WGS sequence"/>
</dbReference>
<proteinExistence type="inferred from homology"/>
<gene>
    <name evidence="4" type="ORF">SLS60_006599</name>
</gene>
<feature type="chain" id="PRO_5047404471" evidence="3">
    <location>
        <begin position="26"/>
        <end position="364"/>
    </location>
</feature>
<comment type="caution">
    <text evidence="4">The sequence shown here is derived from an EMBL/GenBank/DDBJ whole genome shotgun (WGS) entry which is preliminary data.</text>
</comment>
<dbReference type="InterPro" id="IPR036291">
    <property type="entry name" value="NAD(P)-bd_dom_sf"/>
</dbReference>
<feature type="signal peptide" evidence="3">
    <location>
        <begin position="1"/>
        <end position="25"/>
    </location>
</feature>
<protein>
    <submittedName>
        <fullName evidence="4">Uncharacterized protein</fullName>
    </submittedName>
</protein>
<evidence type="ECO:0000256" key="1">
    <source>
        <dbReference type="ARBA" id="ARBA00006484"/>
    </source>
</evidence>
<dbReference type="InterPro" id="IPR002347">
    <property type="entry name" value="SDR_fam"/>
</dbReference>
<comment type="similarity">
    <text evidence="1">Belongs to the short-chain dehydrogenases/reductases (SDR) family.</text>
</comment>
<dbReference type="SUPFAM" id="SSF51735">
    <property type="entry name" value="NAD(P)-binding Rossmann-fold domains"/>
    <property type="match status" value="1"/>
</dbReference>
<dbReference type="Gene3D" id="3.40.50.720">
    <property type="entry name" value="NAD(P)-binding Rossmann-like Domain"/>
    <property type="match status" value="1"/>
</dbReference>
<evidence type="ECO:0000313" key="5">
    <source>
        <dbReference type="Proteomes" id="UP001521785"/>
    </source>
</evidence>
<evidence type="ECO:0000256" key="3">
    <source>
        <dbReference type="SAM" id="SignalP"/>
    </source>
</evidence>
<reference evidence="4 5" key="1">
    <citation type="submission" date="2024-02" db="EMBL/GenBank/DDBJ databases">
        <title>De novo assembly and annotation of 12 fungi associated with fruit tree decline syndrome in Ontario, Canada.</title>
        <authorList>
            <person name="Sulman M."/>
            <person name="Ellouze W."/>
            <person name="Ilyukhin E."/>
        </authorList>
    </citation>
    <scope>NUCLEOTIDE SEQUENCE [LARGE SCALE GENOMIC DNA]</scope>
    <source>
        <strain evidence="4 5">M42-189</strain>
    </source>
</reference>
<dbReference type="Pfam" id="PF00106">
    <property type="entry name" value="adh_short"/>
    <property type="match status" value="1"/>
</dbReference>
<name>A0ABR3RB89_9PLEO</name>
<dbReference type="EMBL" id="JAKJXO020000008">
    <property type="protein sequence ID" value="KAL1601684.1"/>
    <property type="molecule type" value="Genomic_DNA"/>
</dbReference>
<evidence type="ECO:0000313" key="4">
    <source>
        <dbReference type="EMBL" id="KAL1601684.1"/>
    </source>
</evidence>
<dbReference type="PANTHER" id="PTHR24320">
    <property type="entry name" value="RETINOL DEHYDROGENASE"/>
    <property type="match status" value="1"/>
</dbReference>
<organism evidence="4 5">
    <name type="scientific">Paraconiothyrium brasiliense</name>
    <dbReference type="NCBI Taxonomy" id="300254"/>
    <lineage>
        <taxon>Eukaryota</taxon>
        <taxon>Fungi</taxon>
        <taxon>Dikarya</taxon>
        <taxon>Ascomycota</taxon>
        <taxon>Pezizomycotina</taxon>
        <taxon>Dothideomycetes</taxon>
        <taxon>Pleosporomycetidae</taxon>
        <taxon>Pleosporales</taxon>
        <taxon>Massarineae</taxon>
        <taxon>Didymosphaeriaceae</taxon>
        <taxon>Paraconiothyrium</taxon>
    </lineage>
</organism>
<keyword evidence="5" id="KW-1185">Reference proteome</keyword>
<sequence>MATISGSSIQLLLDLLLFCVPSLHSRIGFILELFVTHSCMVKMNYKRSVIITGGTINMGYHAALTIARIHPDYLIVLSSRSDPKHAADTINKTLGQRNVIYLPLDLASSSNIRAYAKEWSQKEFPPVQALLLNAALQFPGALTLTDEGIEKTFAITHVGHALLFHLLCPFLGPKARVIITASGVHDPALKTGMPKPIYTSAEELAHPPSEIAKGDGRTHYVNAKLANILWTYALQKRLDESGDERGIRVNAMDPGLMPGSGLAREYSPFLRWLWNNVLPRITPVLRLAFGTDNIHSVEESGQALARLGVAEDVEDVKGKYHEGKKERKSSVESYDVKKQDDLWDWTVKWAARDGKELERFKNFA</sequence>
<dbReference type="PANTHER" id="PTHR24320:SF152">
    <property type="entry name" value="SHORT-CHAIN DEHYDROGENASE_REDUCTASE FAMILY PROTEIN"/>
    <property type="match status" value="1"/>
</dbReference>
<keyword evidence="2" id="KW-0560">Oxidoreductase</keyword>
<evidence type="ECO:0000256" key="2">
    <source>
        <dbReference type="ARBA" id="ARBA00023002"/>
    </source>
</evidence>